<protein>
    <recommendedName>
        <fullName evidence="8">Elongation factor methyltransferase 7</fullName>
    </recommendedName>
</protein>
<evidence type="ECO:0000256" key="1">
    <source>
        <dbReference type="ARBA" id="ARBA00022490"/>
    </source>
</evidence>
<organism evidence="6 7">
    <name type="scientific">Pseudomicrostroma glucosiphilum</name>
    <dbReference type="NCBI Taxonomy" id="1684307"/>
    <lineage>
        <taxon>Eukaryota</taxon>
        <taxon>Fungi</taxon>
        <taxon>Dikarya</taxon>
        <taxon>Basidiomycota</taxon>
        <taxon>Ustilaginomycotina</taxon>
        <taxon>Exobasidiomycetes</taxon>
        <taxon>Microstromatales</taxon>
        <taxon>Microstromatales incertae sedis</taxon>
        <taxon>Pseudomicrostroma</taxon>
    </lineage>
</organism>
<dbReference type="Pfam" id="PF10294">
    <property type="entry name" value="Methyltransf_16"/>
    <property type="match status" value="1"/>
</dbReference>
<dbReference type="InterPro" id="IPR019410">
    <property type="entry name" value="Methyltransf_16"/>
</dbReference>
<feature type="region of interest" description="Disordered" evidence="5">
    <location>
        <begin position="1"/>
        <end position="62"/>
    </location>
</feature>
<dbReference type="EMBL" id="KZ819327">
    <property type="protein sequence ID" value="PWN20801.1"/>
    <property type="molecule type" value="Genomic_DNA"/>
</dbReference>
<evidence type="ECO:0000256" key="3">
    <source>
        <dbReference type="ARBA" id="ARBA00022679"/>
    </source>
</evidence>
<dbReference type="PANTHER" id="PTHR14614:SF10">
    <property type="entry name" value="PROTEIN N-TERMINAL AND LYSINE N-METHYLTRANSFERASE EFM7"/>
    <property type="match status" value="1"/>
</dbReference>
<keyword evidence="2" id="KW-0489">Methyltransferase</keyword>
<evidence type="ECO:0000256" key="4">
    <source>
        <dbReference type="ARBA" id="ARBA00022691"/>
    </source>
</evidence>
<proteinExistence type="predicted"/>
<dbReference type="GO" id="GO:0032259">
    <property type="term" value="P:methylation"/>
    <property type="evidence" value="ECO:0007669"/>
    <property type="project" value="UniProtKB-KW"/>
</dbReference>
<dbReference type="GeneID" id="37012062"/>
<feature type="compositionally biased region" description="Low complexity" evidence="5">
    <location>
        <begin position="44"/>
        <end position="62"/>
    </location>
</feature>
<dbReference type="RefSeq" id="XP_025347961.1">
    <property type="nucleotide sequence ID" value="XM_025490328.1"/>
</dbReference>
<dbReference type="OrthoDB" id="46564at2759"/>
<keyword evidence="1" id="KW-0963">Cytoplasm</keyword>
<accession>A0A316U8K2</accession>
<gene>
    <name evidence="6" type="ORF">BCV69DRAFT_249125</name>
</gene>
<dbReference type="SUPFAM" id="SSF53335">
    <property type="entry name" value="S-adenosyl-L-methionine-dependent methyltransferases"/>
    <property type="match status" value="1"/>
</dbReference>
<dbReference type="GO" id="GO:0005737">
    <property type="term" value="C:cytoplasm"/>
    <property type="evidence" value="ECO:0007669"/>
    <property type="project" value="TreeGrafter"/>
</dbReference>
<keyword evidence="3" id="KW-0808">Transferase</keyword>
<keyword evidence="7" id="KW-1185">Reference proteome</keyword>
<dbReference type="InterPro" id="IPR025784">
    <property type="entry name" value="EFM7"/>
</dbReference>
<reference evidence="6 7" key="1">
    <citation type="journal article" date="2018" name="Mol. Biol. Evol.">
        <title>Broad Genomic Sampling Reveals a Smut Pathogenic Ancestry of the Fungal Clade Ustilaginomycotina.</title>
        <authorList>
            <person name="Kijpornyongpan T."/>
            <person name="Mondo S.J."/>
            <person name="Barry K."/>
            <person name="Sandor L."/>
            <person name="Lee J."/>
            <person name="Lipzen A."/>
            <person name="Pangilinan J."/>
            <person name="LaButti K."/>
            <person name="Hainaut M."/>
            <person name="Henrissat B."/>
            <person name="Grigoriev I.V."/>
            <person name="Spatafora J.W."/>
            <person name="Aime M.C."/>
        </authorList>
    </citation>
    <scope>NUCLEOTIDE SEQUENCE [LARGE SCALE GENOMIC DNA]</scope>
    <source>
        <strain evidence="6 7">MCA 4718</strain>
    </source>
</reference>
<dbReference type="GO" id="GO:0008757">
    <property type="term" value="F:S-adenosylmethionine-dependent methyltransferase activity"/>
    <property type="evidence" value="ECO:0007669"/>
    <property type="project" value="UniProtKB-ARBA"/>
</dbReference>
<dbReference type="Proteomes" id="UP000245942">
    <property type="component" value="Unassembled WGS sequence"/>
</dbReference>
<feature type="compositionally biased region" description="Basic and acidic residues" evidence="5">
    <location>
        <begin position="226"/>
        <end position="241"/>
    </location>
</feature>
<sequence length="327" mass="35329">MSSHIRAADSPSPPSLNLFEEPADYRPSTPPPQTVRVPYDFTGSASSTSLSSSDPQSTSSDAQSTDLTIHLLGSHPLWGHHIWNASLDLSRYLQSHAASLLHGKSVLELGAAAGIPSIVAAREGAAVVVASDYPEQPLIDVLKRNLDENTAGSVSSGCVVAAQGYLWGASVEPLQVHLPAGQDGYDLLLLSDLIFNHQAHDALLDTMNQALSRQNARPSVLPPDTHPSRLQDDASHPDFPDKLPFGELTTAAPDGPCVLVFFTSHRPHLAHKDMEFFRKAEATGKWSVERVGRWKREPMFPTDPGSAFVRGTVHGFRLFRTGADVAR</sequence>
<evidence type="ECO:0000313" key="6">
    <source>
        <dbReference type="EMBL" id="PWN20801.1"/>
    </source>
</evidence>
<dbReference type="PROSITE" id="PS51560">
    <property type="entry name" value="SAM_MT_NNT1"/>
    <property type="match status" value="1"/>
</dbReference>
<name>A0A316U8K2_9BASI</name>
<keyword evidence="4" id="KW-0949">S-adenosyl-L-methionine</keyword>
<dbReference type="AlphaFoldDB" id="A0A316U8K2"/>
<evidence type="ECO:0000256" key="5">
    <source>
        <dbReference type="SAM" id="MobiDB-lite"/>
    </source>
</evidence>
<dbReference type="InterPro" id="IPR029063">
    <property type="entry name" value="SAM-dependent_MTases_sf"/>
</dbReference>
<dbReference type="Gene3D" id="3.40.50.150">
    <property type="entry name" value="Vaccinia Virus protein VP39"/>
    <property type="match status" value="1"/>
</dbReference>
<dbReference type="STRING" id="1684307.A0A316U8K2"/>
<evidence type="ECO:0000313" key="7">
    <source>
        <dbReference type="Proteomes" id="UP000245942"/>
    </source>
</evidence>
<evidence type="ECO:0000256" key="2">
    <source>
        <dbReference type="ARBA" id="ARBA00022603"/>
    </source>
</evidence>
<evidence type="ECO:0008006" key="8">
    <source>
        <dbReference type="Google" id="ProtNLM"/>
    </source>
</evidence>
<dbReference type="PANTHER" id="PTHR14614">
    <property type="entry name" value="HEPATOCELLULAR CARCINOMA-ASSOCIATED ANTIGEN"/>
    <property type="match status" value="1"/>
</dbReference>
<feature type="region of interest" description="Disordered" evidence="5">
    <location>
        <begin position="214"/>
        <end position="241"/>
    </location>
</feature>